<protein>
    <submittedName>
        <fullName evidence="3">Uncharacterized protein</fullName>
    </submittedName>
</protein>
<evidence type="ECO:0000313" key="3">
    <source>
        <dbReference type="WBParaSite" id="PEQ_0000676201-mRNA-1"/>
    </source>
</evidence>
<feature type="region of interest" description="Disordered" evidence="1">
    <location>
        <begin position="30"/>
        <end position="54"/>
    </location>
</feature>
<evidence type="ECO:0000256" key="1">
    <source>
        <dbReference type="SAM" id="MobiDB-lite"/>
    </source>
</evidence>
<sequence>MLVKSPRIHPMVNHRIVFLRVTLVVSHASSCQDTDENMTNPLARSTSEQIFGHS</sequence>
<accession>A0A914RJX4</accession>
<dbReference type="WBParaSite" id="PEQ_0000676201-mRNA-1">
    <property type="protein sequence ID" value="PEQ_0000676201-mRNA-1"/>
    <property type="gene ID" value="PEQ_0000676201"/>
</dbReference>
<organism evidence="2 3">
    <name type="scientific">Parascaris equorum</name>
    <name type="common">Equine roundworm</name>
    <dbReference type="NCBI Taxonomy" id="6256"/>
    <lineage>
        <taxon>Eukaryota</taxon>
        <taxon>Metazoa</taxon>
        <taxon>Ecdysozoa</taxon>
        <taxon>Nematoda</taxon>
        <taxon>Chromadorea</taxon>
        <taxon>Rhabditida</taxon>
        <taxon>Spirurina</taxon>
        <taxon>Ascaridomorpha</taxon>
        <taxon>Ascaridoidea</taxon>
        <taxon>Ascarididae</taxon>
        <taxon>Parascaris</taxon>
    </lineage>
</organism>
<proteinExistence type="predicted"/>
<dbReference type="Proteomes" id="UP000887564">
    <property type="component" value="Unplaced"/>
</dbReference>
<evidence type="ECO:0000313" key="2">
    <source>
        <dbReference type="Proteomes" id="UP000887564"/>
    </source>
</evidence>
<keyword evidence="2" id="KW-1185">Reference proteome</keyword>
<name>A0A914RJX4_PAREQ</name>
<dbReference type="AlphaFoldDB" id="A0A914RJX4"/>
<reference evidence="3" key="1">
    <citation type="submission" date="2022-11" db="UniProtKB">
        <authorList>
            <consortium name="WormBaseParasite"/>
        </authorList>
    </citation>
    <scope>IDENTIFICATION</scope>
</reference>